<dbReference type="RefSeq" id="XP_013237997.1">
    <property type="nucleotide sequence ID" value="XM_013382543.1"/>
</dbReference>
<dbReference type="PANTHER" id="PTHR21738:SF0">
    <property type="entry name" value="RIBOSOMAL RNA PROCESSING PROTEIN 36 HOMOLOG"/>
    <property type="match status" value="1"/>
</dbReference>
<reference evidence="12 13" key="1">
    <citation type="submission" date="2014-04" db="EMBL/GenBank/DDBJ databases">
        <title>A new species of microsporidia sheds light on the evolution of extreme parasitism.</title>
        <authorList>
            <person name="Haag K.L."/>
            <person name="James T.Y."/>
            <person name="Larsson R."/>
            <person name="Schaer T.M."/>
            <person name="Refardt D."/>
            <person name="Pombert J.-F."/>
            <person name="Ebert D."/>
        </authorList>
    </citation>
    <scope>NUCLEOTIDE SEQUENCE [LARGE SCALE GENOMIC DNA]</scope>
    <source>
        <strain evidence="12 13">UGP3</strain>
        <tissue evidence="12">Spores</tissue>
    </source>
</reference>
<dbReference type="OrthoDB" id="448446at2759"/>
<evidence type="ECO:0000256" key="1">
    <source>
        <dbReference type="ARBA" id="ARBA00004604"/>
    </source>
</evidence>
<dbReference type="GO" id="GO:0005730">
    <property type="term" value="C:nucleolus"/>
    <property type="evidence" value="ECO:0007669"/>
    <property type="project" value="UniProtKB-SubCell"/>
</dbReference>
<dbReference type="GO" id="GO:0030686">
    <property type="term" value="C:90S preribosome"/>
    <property type="evidence" value="ECO:0007669"/>
    <property type="project" value="TreeGrafter"/>
</dbReference>
<dbReference type="EMBL" id="JMKJ01000244">
    <property type="protein sequence ID" value="KGG51570.1"/>
    <property type="molecule type" value="Genomic_DNA"/>
</dbReference>
<comment type="caution">
    <text evidence="12">The sequence shown here is derived from an EMBL/GenBank/DDBJ whole genome shotgun (WGS) entry which is preliminary data.</text>
</comment>
<evidence type="ECO:0000256" key="5">
    <source>
        <dbReference type="ARBA" id="ARBA00023054"/>
    </source>
</evidence>
<keyword evidence="13" id="KW-1185">Reference proteome</keyword>
<feature type="region of interest" description="Disordered" evidence="11">
    <location>
        <begin position="149"/>
        <end position="180"/>
    </location>
</feature>
<feature type="compositionally biased region" description="Basic residues" evidence="11">
    <location>
        <begin position="157"/>
        <end position="180"/>
    </location>
</feature>
<keyword evidence="3 9" id="KW-0690">Ribosome biogenesis</keyword>
<evidence type="ECO:0000256" key="6">
    <source>
        <dbReference type="ARBA" id="ARBA00023242"/>
    </source>
</evidence>
<evidence type="ECO:0000256" key="9">
    <source>
        <dbReference type="RuleBase" id="RU368027"/>
    </source>
</evidence>
<evidence type="ECO:0000256" key="11">
    <source>
        <dbReference type="SAM" id="MobiDB-lite"/>
    </source>
</evidence>
<dbReference type="Pfam" id="PF06102">
    <property type="entry name" value="RRP36"/>
    <property type="match status" value="1"/>
</dbReference>
<dbReference type="HOGENOM" id="CLU_048802_4_3_1"/>
<organism evidence="12 13">
    <name type="scientific">Mitosporidium daphniae</name>
    <dbReference type="NCBI Taxonomy" id="1485682"/>
    <lineage>
        <taxon>Eukaryota</taxon>
        <taxon>Fungi</taxon>
        <taxon>Fungi incertae sedis</taxon>
        <taxon>Microsporidia</taxon>
        <taxon>Mitosporidium</taxon>
    </lineage>
</organism>
<evidence type="ECO:0000256" key="2">
    <source>
        <dbReference type="ARBA" id="ARBA00009418"/>
    </source>
</evidence>
<sequence length="180" mass="21109">MTKSKKPKVASSKEPVSALRKVVPHSAVINKKRDPRFDTESGAFNEDLFKKSYPWLKDMHAQEKAHLKKQIDTTKNPELKGSLKNRLTSLESRDQHIKKKEEEKNLLRNIRKEERELVAQGKRPFYLKKSDKQKLLLVSKYKKAVADGANIQDILERRRRHTASRQHKKLPRRKQAPQEQ</sequence>
<name>A0A098VRH5_9MICR</name>
<dbReference type="VEuPathDB" id="MicrosporidiaDB:DI09_31p210"/>
<protein>
    <recommendedName>
        <fullName evidence="9">rRNA biogenesis protein RRP36</fullName>
    </recommendedName>
</protein>
<comment type="subunit">
    <text evidence="9">Associates with 90S and pre-40S pre-ribosomal particles.</text>
</comment>
<dbReference type="GeneID" id="25259552"/>
<keyword evidence="6 9" id="KW-0539">Nucleus</keyword>
<keyword evidence="4 9" id="KW-0698">rRNA processing</keyword>
<keyword evidence="5 10" id="KW-0175">Coiled coil</keyword>
<dbReference type="PANTHER" id="PTHR21738">
    <property type="entry name" value="RIBOSOMAL RNA PROCESSING PROTEIN 36 HOMOLOG"/>
    <property type="match status" value="1"/>
</dbReference>
<evidence type="ECO:0000313" key="13">
    <source>
        <dbReference type="Proteomes" id="UP000029725"/>
    </source>
</evidence>
<keyword evidence="7 9" id="KW-0687">Ribonucleoprotein</keyword>
<proteinExistence type="inferred from homology"/>
<evidence type="ECO:0000256" key="4">
    <source>
        <dbReference type="ARBA" id="ARBA00022552"/>
    </source>
</evidence>
<comment type="subcellular location">
    <subcellularLocation>
        <location evidence="1 9">Nucleus</location>
        <location evidence="1 9">Nucleolus</location>
    </subcellularLocation>
</comment>
<dbReference type="InterPro" id="IPR009292">
    <property type="entry name" value="RRP36"/>
</dbReference>
<evidence type="ECO:0000313" key="12">
    <source>
        <dbReference type="EMBL" id="KGG51570.1"/>
    </source>
</evidence>
<feature type="coiled-coil region" evidence="10">
    <location>
        <begin position="93"/>
        <end position="120"/>
    </location>
</feature>
<evidence type="ECO:0000256" key="3">
    <source>
        <dbReference type="ARBA" id="ARBA00022517"/>
    </source>
</evidence>
<evidence type="ECO:0000256" key="8">
    <source>
        <dbReference type="ARBA" id="ARBA00025053"/>
    </source>
</evidence>
<dbReference type="Proteomes" id="UP000029725">
    <property type="component" value="Unassembled WGS sequence"/>
</dbReference>
<dbReference type="GO" id="GO:0000462">
    <property type="term" value="P:maturation of SSU-rRNA from tricistronic rRNA transcript (SSU-rRNA, 5.8S rRNA, LSU-rRNA)"/>
    <property type="evidence" value="ECO:0007669"/>
    <property type="project" value="TreeGrafter"/>
</dbReference>
<evidence type="ECO:0000256" key="10">
    <source>
        <dbReference type="SAM" id="Coils"/>
    </source>
</evidence>
<accession>A0A098VRH5</accession>
<dbReference type="AlphaFoldDB" id="A0A098VRH5"/>
<gene>
    <name evidence="12" type="ORF">DI09_31p210</name>
</gene>
<comment type="function">
    <text evidence="8 9">Component of the 90S pre-ribosome involved in the maturation of rRNAs. Required for early cleavages of the pre-RNAs in the 40S ribosomal subunit maturation pathway.</text>
</comment>
<comment type="similarity">
    <text evidence="2 9">Belongs to the RRP36 family.</text>
</comment>
<evidence type="ECO:0000256" key="7">
    <source>
        <dbReference type="ARBA" id="ARBA00023274"/>
    </source>
</evidence>